<sequence>MKILDTIPIRPAPSPAANAPALLQEVATALDALLLSGRRHCIDLGSLPLSPADRDLLRETLGTGEVRMELLALGSSRIEETGVPGVWWVRHSSEDGILLTESLEVCHVPEIVPADTTDIAIGLQRLRQRIAVPESGGR</sequence>
<comment type="similarity">
    <text evidence="1">Belongs to the HupH/HyaF family.</text>
</comment>
<evidence type="ECO:0000313" key="2">
    <source>
        <dbReference type="EMBL" id="BBF65287.1"/>
    </source>
</evidence>
<evidence type="ECO:0000313" key="3">
    <source>
        <dbReference type="Proteomes" id="UP000280188"/>
    </source>
</evidence>
<keyword evidence="3" id="KW-1185">Reference proteome</keyword>
<dbReference type="InterPro" id="IPR038527">
    <property type="entry name" value="HupH_C_sf"/>
</dbReference>
<gene>
    <name evidence="2" type="ORF">AFERRID_15050</name>
</gene>
<dbReference type="Gene3D" id="3.30.1370.140">
    <property type="entry name" value="HupH hydrogenase expression protein, C-terminal domain"/>
    <property type="match status" value="1"/>
</dbReference>
<dbReference type="Proteomes" id="UP000280188">
    <property type="component" value="Chromosome"/>
</dbReference>
<dbReference type="InterPro" id="IPR006894">
    <property type="entry name" value="HupH_Hydgase_express_prot_C"/>
</dbReference>
<dbReference type="RefSeq" id="WP_126604744.1">
    <property type="nucleotide sequence ID" value="NZ_AP018795.1"/>
</dbReference>
<proteinExistence type="inferred from homology"/>
<dbReference type="KEGG" id="afj:AFERRID_15050"/>
<dbReference type="AlphaFoldDB" id="A0A2Z6IKP3"/>
<name>A0A2Z6IKP3_ACIFI</name>
<dbReference type="Pfam" id="PF04809">
    <property type="entry name" value="HupH_C"/>
    <property type="match status" value="1"/>
</dbReference>
<dbReference type="EMBL" id="AP018795">
    <property type="protein sequence ID" value="BBF65287.1"/>
    <property type="molecule type" value="Genomic_DNA"/>
</dbReference>
<protein>
    <submittedName>
        <fullName evidence="2">Uncharacterized protein</fullName>
    </submittedName>
</protein>
<evidence type="ECO:0000256" key="1">
    <source>
        <dbReference type="ARBA" id="ARBA00010832"/>
    </source>
</evidence>
<reference evidence="3" key="1">
    <citation type="journal article" date="2018" name="Microbiol. Resour. Announc.">
        <title>Complete Genome Sequence of Acidithiobacillus ferridurans JCM 18981.</title>
        <authorList>
            <person name="Miyauchi T."/>
            <person name="Kouzuma A."/>
            <person name="Abe T."/>
            <person name="Watanabe K."/>
        </authorList>
    </citation>
    <scope>NUCLEOTIDE SEQUENCE [LARGE SCALE GENOMIC DNA]</scope>
    <source>
        <strain evidence="3">ATCC 33020 / DSM 29468 / JCM 18981 / 11Fe</strain>
    </source>
</reference>
<accession>A0A2Z6IKP3</accession>
<organism evidence="2 3">
    <name type="scientific">Acidithiobacillus ferridurans</name>
    <dbReference type="NCBI Taxonomy" id="1232575"/>
    <lineage>
        <taxon>Bacteria</taxon>
        <taxon>Pseudomonadati</taxon>
        <taxon>Pseudomonadota</taxon>
        <taxon>Acidithiobacillia</taxon>
        <taxon>Acidithiobacillales</taxon>
        <taxon>Acidithiobacillaceae</taxon>
        <taxon>Acidithiobacillus</taxon>
    </lineage>
</organism>